<gene>
    <name evidence="2" type="ORF">Pfra01_000012300</name>
</gene>
<evidence type="ECO:0000313" key="3">
    <source>
        <dbReference type="Proteomes" id="UP001165121"/>
    </source>
</evidence>
<name>A0A9W6WRF9_9STRA</name>
<reference evidence="2" key="1">
    <citation type="submission" date="2023-04" db="EMBL/GenBank/DDBJ databases">
        <title>Phytophthora fragariaefolia NBRC 109709.</title>
        <authorList>
            <person name="Ichikawa N."/>
            <person name="Sato H."/>
            <person name="Tonouchi N."/>
        </authorList>
    </citation>
    <scope>NUCLEOTIDE SEQUENCE</scope>
    <source>
        <strain evidence="2">NBRC 109709</strain>
    </source>
</reference>
<evidence type="ECO:0000313" key="2">
    <source>
        <dbReference type="EMBL" id="GMF14626.1"/>
    </source>
</evidence>
<keyword evidence="3" id="KW-1185">Reference proteome</keyword>
<dbReference type="EMBL" id="BSXT01000009">
    <property type="protein sequence ID" value="GMF14626.1"/>
    <property type="molecule type" value="Genomic_DNA"/>
</dbReference>
<dbReference type="Proteomes" id="UP001165121">
    <property type="component" value="Unassembled WGS sequence"/>
</dbReference>
<accession>A0A9W6WRF9</accession>
<sequence length="123" mass="12974">MAQEAVEVPGEDGCPASGAEFNGTSDSEGTESREAKLIEEAGGSHEDSGNSGEILEDQNPVIVLDEDSDSDGEAFYDAISFDGDGGGEDFQEAVKAEPQMGRAQVDFCSRSDDRKRSMSGVCR</sequence>
<organism evidence="2 3">
    <name type="scientific">Phytophthora fragariaefolia</name>
    <dbReference type="NCBI Taxonomy" id="1490495"/>
    <lineage>
        <taxon>Eukaryota</taxon>
        <taxon>Sar</taxon>
        <taxon>Stramenopiles</taxon>
        <taxon>Oomycota</taxon>
        <taxon>Peronosporomycetes</taxon>
        <taxon>Peronosporales</taxon>
        <taxon>Peronosporaceae</taxon>
        <taxon>Phytophthora</taxon>
    </lineage>
</organism>
<feature type="region of interest" description="Disordered" evidence="1">
    <location>
        <begin position="1"/>
        <end position="59"/>
    </location>
</feature>
<protein>
    <submittedName>
        <fullName evidence="2">Unnamed protein product</fullName>
    </submittedName>
</protein>
<feature type="compositionally biased region" description="Basic and acidic residues" evidence="1">
    <location>
        <begin position="30"/>
        <end position="48"/>
    </location>
</feature>
<evidence type="ECO:0000256" key="1">
    <source>
        <dbReference type="SAM" id="MobiDB-lite"/>
    </source>
</evidence>
<proteinExistence type="predicted"/>
<comment type="caution">
    <text evidence="2">The sequence shown here is derived from an EMBL/GenBank/DDBJ whole genome shotgun (WGS) entry which is preliminary data.</text>
</comment>
<dbReference type="AlphaFoldDB" id="A0A9W6WRF9"/>